<evidence type="ECO:0000256" key="4">
    <source>
        <dbReference type="ARBA" id="ARBA00022692"/>
    </source>
</evidence>
<proteinExistence type="predicted"/>
<evidence type="ECO:0000256" key="1">
    <source>
        <dbReference type="ARBA" id="ARBA00004651"/>
    </source>
</evidence>
<feature type="transmembrane region" description="Helical" evidence="7">
    <location>
        <begin position="160"/>
        <end position="182"/>
    </location>
</feature>
<dbReference type="AlphaFoldDB" id="A0A2A5RQA5"/>
<comment type="caution">
    <text evidence="9">The sequence shown here is derived from an EMBL/GenBank/DDBJ whole genome shotgun (WGS) entry which is preliminary data.</text>
</comment>
<dbReference type="EMBL" id="JXJU01000001">
    <property type="protein sequence ID" value="PCS01617.1"/>
    <property type="molecule type" value="Genomic_DNA"/>
</dbReference>
<evidence type="ECO:0000256" key="7">
    <source>
        <dbReference type="SAM" id="Phobius"/>
    </source>
</evidence>
<evidence type="ECO:0000256" key="3">
    <source>
        <dbReference type="ARBA" id="ARBA00022475"/>
    </source>
</evidence>
<dbReference type="Proteomes" id="UP000218181">
    <property type="component" value="Unassembled WGS sequence"/>
</dbReference>
<dbReference type="Gene3D" id="1.20.1720.10">
    <property type="entry name" value="Multidrug resistance protein D"/>
    <property type="match status" value="1"/>
</dbReference>
<keyword evidence="4 7" id="KW-0812">Transmembrane</keyword>
<dbReference type="STRING" id="1291764.GCA_001311235_00012"/>
<organism evidence="9 10">
    <name type="scientific">Lactococcus fujiensis JCM 16395</name>
    <dbReference type="NCBI Taxonomy" id="1291764"/>
    <lineage>
        <taxon>Bacteria</taxon>
        <taxon>Bacillati</taxon>
        <taxon>Bacillota</taxon>
        <taxon>Bacilli</taxon>
        <taxon>Lactobacillales</taxon>
        <taxon>Streptococcaceae</taxon>
        <taxon>Lactococcus</taxon>
    </lineage>
</organism>
<dbReference type="PANTHER" id="PTHR23501:SF191">
    <property type="entry name" value="VACUOLAR BASIC AMINO ACID TRANSPORTER 4"/>
    <property type="match status" value="1"/>
</dbReference>
<dbReference type="FunFam" id="1.20.1720.10:FF:000004">
    <property type="entry name" value="EmrB/QacA family drug resistance transporter"/>
    <property type="match status" value="1"/>
</dbReference>
<accession>A0A2A5RQA5</accession>
<gene>
    <name evidence="9" type="ORF">RT41_GL000381</name>
</gene>
<comment type="subcellular location">
    <subcellularLocation>
        <location evidence="1">Cell membrane</location>
        <topology evidence="1">Multi-pass membrane protein</topology>
    </subcellularLocation>
</comment>
<keyword evidence="5 7" id="KW-1133">Transmembrane helix</keyword>
<feature type="transmembrane region" description="Helical" evidence="7">
    <location>
        <begin position="262"/>
        <end position="283"/>
    </location>
</feature>
<feature type="transmembrane region" description="Helical" evidence="7">
    <location>
        <begin position="454"/>
        <end position="479"/>
    </location>
</feature>
<dbReference type="PROSITE" id="PS50850">
    <property type="entry name" value="MFS"/>
    <property type="match status" value="1"/>
</dbReference>
<reference evidence="9 10" key="1">
    <citation type="submission" date="2014-12" db="EMBL/GenBank/DDBJ databases">
        <title>Draft genome sequences of 10 type strains of Lactococcus.</title>
        <authorList>
            <person name="Sun Z."/>
            <person name="Zhong Z."/>
            <person name="Liu W."/>
            <person name="Zhang W."/>
            <person name="Zhang H."/>
        </authorList>
    </citation>
    <scope>NUCLEOTIDE SEQUENCE [LARGE SCALE GENOMIC DNA]</scope>
    <source>
        <strain evidence="9 10">JCM 16395</strain>
    </source>
</reference>
<dbReference type="InterPro" id="IPR011701">
    <property type="entry name" value="MFS"/>
</dbReference>
<feature type="transmembrane region" description="Helical" evidence="7">
    <location>
        <begin position="43"/>
        <end position="62"/>
    </location>
</feature>
<sequence length="490" mass="54400">MKIKGRFAILAAIFLATFMTSVEVTIVTTAMPTIISELHGLEIQSWVFAVYLLISAITTPLYGKLSDAIGRKNIFIFGLALFIIGSFLCGLAPDMLTLIIFRLIQGIGAGAIMPLTFTIIADLFSFEERANILAFNNTAWAISALAGPLLGGWIVDTLSWHWVFFINVPLGLLTIALTAWGYHDHHKKTSQINMDWSGIASLSVLLLSLLMIFQELGASRINWLWELILVLVFFASTYWFIRAEKKAKDPIFQIEMFKNRTFSIQIMVSLLLSGALIGYNIYFPIWLQAIYRVPAFLAGLTLTPSSVMWMVSGFFVGWLMKKFKTKQLFLLISGILTLLSLPLVFASVTFPMFYFYLIAGLMGACMGIILTMSTLIAQNLVPKENIGLASSMIVLGRTLGQAMMTGIFGLAFSLGINSGLTNHQELNFQQVNEFISSSTASEVPIRLKNLLDQVVLGAIHSVFWIVTSLCLLTLIVCCFEKQGSKRDIKE</sequence>
<feature type="transmembrane region" description="Helical" evidence="7">
    <location>
        <begin position="194"/>
        <end position="217"/>
    </location>
</feature>
<dbReference type="SUPFAM" id="SSF103473">
    <property type="entry name" value="MFS general substrate transporter"/>
    <property type="match status" value="1"/>
</dbReference>
<feature type="transmembrane region" description="Helical" evidence="7">
    <location>
        <begin position="354"/>
        <end position="377"/>
    </location>
</feature>
<feature type="transmembrane region" description="Helical" evidence="7">
    <location>
        <begin position="223"/>
        <end position="241"/>
    </location>
</feature>
<dbReference type="CDD" id="cd17502">
    <property type="entry name" value="MFS_Azr1_MDR_like"/>
    <property type="match status" value="1"/>
</dbReference>
<dbReference type="Pfam" id="PF07690">
    <property type="entry name" value="MFS_1"/>
    <property type="match status" value="1"/>
</dbReference>
<dbReference type="RefSeq" id="WP_096817006.1">
    <property type="nucleotide sequence ID" value="NZ_JXJU01000001.1"/>
</dbReference>
<feature type="transmembrane region" description="Helical" evidence="7">
    <location>
        <begin position="7"/>
        <end position="31"/>
    </location>
</feature>
<keyword evidence="6 7" id="KW-0472">Membrane</keyword>
<evidence type="ECO:0000259" key="8">
    <source>
        <dbReference type="PROSITE" id="PS50850"/>
    </source>
</evidence>
<keyword evidence="10" id="KW-1185">Reference proteome</keyword>
<feature type="transmembrane region" description="Helical" evidence="7">
    <location>
        <begin position="328"/>
        <end position="348"/>
    </location>
</feature>
<dbReference type="GO" id="GO:0005886">
    <property type="term" value="C:plasma membrane"/>
    <property type="evidence" value="ECO:0007669"/>
    <property type="project" value="UniProtKB-SubCell"/>
</dbReference>
<evidence type="ECO:0000256" key="2">
    <source>
        <dbReference type="ARBA" id="ARBA00022448"/>
    </source>
</evidence>
<feature type="domain" description="Major facilitator superfamily (MFS) profile" evidence="8">
    <location>
        <begin position="9"/>
        <end position="485"/>
    </location>
</feature>
<feature type="transmembrane region" description="Helical" evidence="7">
    <location>
        <begin position="133"/>
        <end position="154"/>
    </location>
</feature>
<evidence type="ECO:0000313" key="10">
    <source>
        <dbReference type="Proteomes" id="UP000218181"/>
    </source>
</evidence>
<keyword evidence="2" id="KW-0813">Transport</keyword>
<protein>
    <submittedName>
        <fullName evidence="9">Multidrug transporter protein</fullName>
    </submittedName>
</protein>
<feature type="transmembrane region" description="Helical" evidence="7">
    <location>
        <begin position="99"/>
        <end position="121"/>
    </location>
</feature>
<dbReference type="InterPro" id="IPR036259">
    <property type="entry name" value="MFS_trans_sf"/>
</dbReference>
<dbReference type="PANTHER" id="PTHR23501">
    <property type="entry name" value="MAJOR FACILITATOR SUPERFAMILY"/>
    <property type="match status" value="1"/>
</dbReference>
<dbReference type="OrthoDB" id="9812221at2"/>
<feature type="transmembrane region" description="Helical" evidence="7">
    <location>
        <begin position="398"/>
        <end position="416"/>
    </location>
</feature>
<keyword evidence="3" id="KW-1003">Cell membrane</keyword>
<evidence type="ECO:0000256" key="6">
    <source>
        <dbReference type="ARBA" id="ARBA00023136"/>
    </source>
</evidence>
<evidence type="ECO:0000256" key="5">
    <source>
        <dbReference type="ARBA" id="ARBA00022989"/>
    </source>
</evidence>
<dbReference type="Gene3D" id="1.20.1250.20">
    <property type="entry name" value="MFS general substrate transporter like domains"/>
    <property type="match status" value="1"/>
</dbReference>
<evidence type="ECO:0000313" key="9">
    <source>
        <dbReference type="EMBL" id="PCS01617.1"/>
    </source>
</evidence>
<feature type="transmembrane region" description="Helical" evidence="7">
    <location>
        <begin position="74"/>
        <end position="93"/>
    </location>
</feature>
<feature type="transmembrane region" description="Helical" evidence="7">
    <location>
        <begin position="295"/>
        <end position="316"/>
    </location>
</feature>
<name>A0A2A5RQA5_9LACT</name>
<dbReference type="InterPro" id="IPR020846">
    <property type="entry name" value="MFS_dom"/>
</dbReference>
<dbReference type="GO" id="GO:0022857">
    <property type="term" value="F:transmembrane transporter activity"/>
    <property type="evidence" value="ECO:0007669"/>
    <property type="project" value="InterPro"/>
</dbReference>